<sequence>MHETHKAYIFEANRDLIYDEHSQIRSDTLPENQTPWYAFRQAGDVPESSNYKDPKLMERVRETDKHREDFAMMPSKVVRQGKSNVSGAPTTNINAAHTAEAEEPILVEELLLEIYGLTIRLSNMKSSVLWNHLKKYNGM</sequence>
<protein>
    <submittedName>
        <fullName evidence="1">Uncharacterized protein</fullName>
    </submittedName>
</protein>
<dbReference type="EMBL" id="LSSM01007240">
    <property type="protein sequence ID" value="OMJ08923.1"/>
    <property type="molecule type" value="Genomic_DNA"/>
</dbReference>
<accession>A0A1R1X2Q8</accession>
<name>A0A1R1X2Q8_9FUNG</name>
<reference evidence="2" key="1">
    <citation type="submission" date="2017-01" db="EMBL/GenBank/DDBJ databases">
        <authorList>
            <person name="Wang Y."/>
            <person name="White M."/>
            <person name="Kvist S."/>
            <person name="Moncalvo J.-M."/>
        </authorList>
    </citation>
    <scope>NUCLEOTIDE SEQUENCE [LARGE SCALE GENOMIC DNA]</scope>
    <source>
        <strain evidence="2">ID-206-W2</strain>
    </source>
</reference>
<evidence type="ECO:0000313" key="1">
    <source>
        <dbReference type="EMBL" id="OMJ08923.1"/>
    </source>
</evidence>
<comment type="caution">
    <text evidence="1">The sequence shown here is derived from an EMBL/GenBank/DDBJ whole genome shotgun (WGS) entry which is preliminary data.</text>
</comment>
<dbReference type="Proteomes" id="UP000187429">
    <property type="component" value="Unassembled WGS sequence"/>
</dbReference>
<organism evidence="1 2">
    <name type="scientific">Smittium culicis</name>
    <dbReference type="NCBI Taxonomy" id="133412"/>
    <lineage>
        <taxon>Eukaryota</taxon>
        <taxon>Fungi</taxon>
        <taxon>Fungi incertae sedis</taxon>
        <taxon>Zoopagomycota</taxon>
        <taxon>Kickxellomycotina</taxon>
        <taxon>Harpellomycetes</taxon>
        <taxon>Harpellales</taxon>
        <taxon>Legeriomycetaceae</taxon>
        <taxon>Smittium</taxon>
    </lineage>
</organism>
<evidence type="ECO:0000313" key="2">
    <source>
        <dbReference type="Proteomes" id="UP000187429"/>
    </source>
</evidence>
<keyword evidence="2" id="KW-1185">Reference proteome</keyword>
<proteinExistence type="predicted"/>
<dbReference type="AlphaFoldDB" id="A0A1R1X2Q8"/>
<gene>
    <name evidence="1" type="ORF">AYI69_g10887</name>
</gene>